<evidence type="ECO:0000313" key="5">
    <source>
        <dbReference type="EMBL" id="KON32412.1"/>
    </source>
</evidence>
<dbReference type="GO" id="GO:0003856">
    <property type="term" value="F:3-dehydroquinate synthase activity"/>
    <property type="evidence" value="ECO:0007669"/>
    <property type="project" value="InterPro"/>
</dbReference>
<dbReference type="Proteomes" id="UP000054016">
    <property type="component" value="Unassembled WGS sequence"/>
</dbReference>
<reference evidence="6" key="1">
    <citation type="submission" date="2015-06" db="EMBL/GenBank/DDBJ databases">
        <title>New insights into the roles of widespread benthic archaea in carbon and nitrogen cycling.</title>
        <authorList>
            <person name="Lazar C.S."/>
            <person name="Baker B.J."/>
            <person name="Seitz K.W."/>
            <person name="Hyde A.S."/>
            <person name="Dick G.J."/>
            <person name="Hinrichs K.-U."/>
            <person name="Teske A.P."/>
        </authorList>
    </citation>
    <scope>NUCLEOTIDE SEQUENCE [LARGE SCALE GENOMIC DNA]</scope>
</reference>
<dbReference type="PANTHER" id="PTHR33563:SF1">
    <property type="entry name" value="3-DEHYDROQUINATE SYNTHASE"/>
    <property type="match status" value="1"/>
</dbReference>
<organism evidence="5 6">
    <name type="scientific">miscellaneous Crenarchaeota group-1 archaeon SG8-32-3</name>
    <dbReference type="NCBI Taxonomy" id="1685125"/>
    <lineage>
        <taxon>Archaea</taxon>
        <taxon>Candidatus Bathyarchaeota</taxon>
        <taxon>MCG-1</taxon>
    </lineage>
</organism>
<name>A0A0M0BUW2_9ARCH</name>
<evidence type="ECO:0000259" key="3">
    <source>
        <dbReference type="Pfam" id="PF01959"/>
    </source>
</evidence>
<sequence>MSLKELWVTILSTASEKSKLQKLAAENADFLLENISARNCSGKDEVTIIGRFDEKTITQLKQNGKKVALKISIKGKEDEKTAEKAAELTTDYIIIKCLDWRVIPLENLIARTRGKSKLIAEVSNAEEAKLVLETLELGTDGVLLHTSDVDELNKVIALVKDQTPEIVVIPAKVIAVKPISTGARVCVDTCDLMIPGEGMLVGVQAAGFFLVEAEVHENPYVQARPFRVNAGSLSMYTLASLQKTRYLSELKAGDEVLIVDRKGKTRSASVGRIKIELRPLILVEAEAKGKKIKTILQNAETIRLVTLEGSKPVTELKAGDEVLAHLAMSAGRHFGVAVPDETVIER</sequence>
<dbReference type="GO" id="GO:0016491">
    <property type="term" value="F:oxidoreductase activity"/>
    <property type="evidence" value="ECO:0007669"/>
    <property type="project" value="InterPro"/>
</dbReference>
<evidence type="ECO:0008006" key="7">
    <source>
        <dbReference type="Google" id="ProtNLM"/>
    </source>
</evidence>
<dbReference type="PIRSF" id="PIRSF006655">
    <property type="entry name" value="DHQ_synth"/>
    <property type="match status" value="1"/>
</dbReference>
<dbReference type="InterPro" id="IPR030960">
    <property type="entry name" value="DHQS/DOIS_N"/>
</dbReference>
<dbReference type="PATRIC" id="fig|1685125.3.peg.752"/>
<dbReference type="AlphaFoldDB" id="A0A0M0BUW2"/>
<comment type="caution">
    <text evidence="5">The sequence shown here is derived from an EMBL/GenBank/DDBJ whole genome shotgun (WGS) entry which is preliminary data.</text>
</comment>
<dbReference type="InterPro" id="IPR056179">
    <property type="entry name" value="DHQS_C"/>
</dbReference>
<protein>
    <recommendedName>
        <fullName evidence="7">3-dehydroquinate synthase</fullName>
    </recommendedName>
</protein>
<dbReference type="Pfam" id="PF26558">
    <property type="entry name" value="DHQS_2nd"/>
    <property type="match status" value="1"/>
</dbReference>
<evidence type="ECO:0000256" key="1">
    <source>
        <dbReference type="ARBA" id="ARBA00022605"/>
    </source>
</evidence>
<dbReference type="GO" id="GO:0009073">
    <property type="term" value="P:aromatic amino acid family biosynthetic process"/>
    <property type="evidence" value="ECO:0007669"/>
    <property type="project" value="UniProtKB-KW"/>
</dbReference>
<dbReference type="InterPro" id="IPR002812">
    <property type="entry name" value="DHQS"/>
</dbReference>
<feature type="domain" description="3-dehydroquinate synthase C-terminal" evidence="4">
    <location>
        <begin position="171"/>
        <end position="346"/>
    </location>
</feature>
<gene>
    <name evidence="5" type="ORF">AC478_00225</name>
</gene>
<proteinExistence type="predicted"/>
<dbReference type="GO" id="GO:0008652">
    <property type="term" value="P:amino acid biosynthetic process"/>
    <property type="evidence" value="ECO:0007669"/>
    <property type="project" value="UniProtKB-KW"/>
</dbReference>
<evidence type="ECO:0000313" key="6">
    <source>
        <dbReference type="Proteomes" id="UP000054016"/>
    </source>
</evidence>
<accession>A0A0M0BUW2</accession>
<evidence type="ECO:0000259" key="4">
    <source>
        <dbReference type="Pfam" id="PF26558"/>
    </source>
</evidence>
<dbReference type="Pfam" id="PF01959">
    <property type="entry name" value="DHQS"/>
    <property type="match status" value="1"/>
</dbReference>
<keyword evidence="2" id="KW-0057">Aromatic amino acid biosynthesis</keyword>
<feature type="domain" description="3-dehydroquinate synthase N-terminal" evidence="3">
    <location>
        <begin position="4"/>
        <end position="158"/>
    </location>
</feature>
<dbReference type="EMBL" id="LFWV01000002">
    <property type="protein sequence ID" value="KON32412.1"/>
    <property type="molecule type" value="Genomic_DNA"/>
</dbReference>
<dbReference type="PANTHER" id="PTHR33563">
    <property type="match status" value="1"/>
</dbReference>
<evidence type="ECO:0000256" key="2">
    <source>
        <dbReference type="ARBA" id="ARBA00023141"/>
    </source>
</evidence>
<keyword evidence="1" id="KW-0028">Amino-acid biosynthesis</keyword>